<dbReference type="InterPro" id="IPR007219">
    <property type="entry name" value="XnlR_reg_dom"/>
</dbReference>
<comment type="subcellular location">
    <subcellularLocation>
        <location evidence="1">Nucleus</location>
    </subcellularLocation>
</comment>
<keyword evidence="7" id="KW-0472">Membrane</keyword>
<proteinExistence type="predicted"/>
<dbReference type="PANTHER" id="PTHR47338">
    <property type="entry name" value="ZN(II)2CYS6 TRANSCRIPTION FACTOR (EUROFUNG)-RELATED"/>
    <property type="match status" value="1"/>
</dbReference>
<dbReference type="GO" id="GO:0008270">
    <property type="term" value="F:zinc ion binding"/>
    <property type="evidence" value="ECO:0007669"/>
    <property type="project" value="InterPro"/>
</dbReference>
<organism evidence="9 10">
    <name type="scientific">Trichodelitschia bisporula</name>
    <dbReference type="NCBI Taxonomy" id="703511"/>
    <lineage>
        <taxon>Eukaryota</taxon>
        <taxon>Fungi</taxon>
        <taxon>Dikarya</taxon>
        <taxon>Ascomycota</taxon>
        <taxon>Pezizomycotina</taxon>
        <taxon>Dothideomycetes</taxon>
        <taxon>Dothideomycetes incertae sedis</taxon>
        <taxon>Phaeotrichales</taxon>
        <taxon>Phaeotrichaceae</taxon>
        <taxon>Trichodelitschia</taxon>
    </lineage>
</organism>
<evidence type="ECO:0000313" key="9">
    <source>
        <dbReference type="EMBL" id="KAF2403099.1"/>
    </source>
</evidence>
<dbReference type="InterPro" id="IPR050815">
    <property type="entry name" value="TF_fung"/>
</dbReference>
<keyword evidence="7" id="KW-1133">Transmembrane helix</keyword>
<dbReference type="GO" id="GO:0003677">
    <property type="term" value="F:DNA binding"/>
    <property type="evidence" value="ECO:0007669"/>
    <property type="project" value="InterPro"/>
</dbReference>
<keyword evidence="4" id="KW-0804">Transcription</keyword>
<keyword evidence="10" id="KW-1185">Reference proteome</keyword>
<feature type="transmembrane region" description="Helical" evidence="7">
    <location>
        <begin position="332"/>
        <end position="355"/>
    </location>
</feature>
<sequence length="635" mass="69983">MGHSGAGYQVCTCRVSAVRSDPRRFSNDAPLHFKTPIEASNAFAAHARSILIPAVEQPTVGHIQGLLMLTGHSWGAGEGRSAWIYLGMALRMAQMMRLFEEPPTARNREEFVAAEERRRTAWTCFLMDSLLSGGRGRKRTLTADDIRLQLPCDTDYFHFGERVRSERLDGSVLPDEAAGPVHPCGIIASSMRAADIWGVVARWACAPASEMQLPWEPASEYQVILQSLARWEASLGPRLRYSIFLLHAHSAANQGQAYCYMHSIYFMSLMFLHRSHLPQVHEAAGGTARMRPGGPAFDEQWREWQRQSRRELLVVADQVCDMLEEMRSFGLFFLRGLVPWIGFTIYTAVGIMLYYCHFPDPDDDSDVMKRAQRRVMNGMAFLKDMRGSWPMADTWRETIKRMQVFYATIKTKGEQSVSHHERREMHSALVDYGALQPSPVQDAANSADSPGSSIEDVGPSAVDGVGTVGGVGTVAAGQMVGPSGIVVVDPTEIGPKPLEGSVARALRDETSPLTAPDFRTPPAISSTTSPSSFSTGSPAAQTMGVSPAGSMPEGLQQQYALQQQQQQQQQQMLEMDEQVSGQESPPMEIDGSSFDLLPDFEMFDVNLTIDADIEAVMADAAQGFWADFPGEVGMY</sequence>
<evidence type="ECO:0000256" key="4">
    <source>
        <dbReference type="ARBA" id="ARBA00023163"/>
    </source>
</evidence>
<dbReference type="GO" id="GO:0000981">
    <property type="term" value="F:DNA-binding transcription factor activity, RNA polymerase II-specific"/>
    <property type="evidence" value="ECO:0007669"/>
    <property type="project" value="InterPro"/>
</dbReference>
<dbReference type="EMBL" id="ML996690">
    <property type="protein sequence ID" value="KAF2403099.1"/>
    <property type="molecule type" value="Genomic_DNA"/>
</dbReference>
<dbReference type="PANTHER" id="PTHR47338:SF5">
    <property type="entry name" value="ZN(II)2CYS6 TRANSCRIPTION FACTOR (EUROFUNG)"/>
    <property type="match status" value="1"/>
</dbReference>
<reference evidence="9" key="1">
    <citation type="journal article" date="2020" name="Stud. Mycol.">
        <title>101 Dothideomycetes genomes: a test case for predicting lifestyles and emergence of pathogens.</title>
        <authorList>
            <person name="Haridas S."/>
            <person name="Albert R."/>
            <person name="Binder M."/>
            <person name="Bloem J."/>
            <person name="Labutti K."/>
            <person name="Salamov A."/>
            <person name="Andreopoulos B."/>
            <person name="Baker S."/>
            <person name="Barry K."/>
            <person name="Bills G."/>
            <person name="Bluhm B."/>
            <person name="Cannon C."/>
            <person name="Castanera R."/>
            <person name="Culley D."/>
            <person name="Daum C."/>
            <person name="Ezra D."/>
            <person name="Gonzalez J."/>
            <person name="Henrissat B."/>
            <person name="Kuo A."/>
            <person name="Liang C."/>
            <person name="Lipzen A."/>
            <person name="Lutzoni F."/>
            <person name="Magnuson J."/>
            <person name="Mondo S."/>
            <person name="Nolan M."/>
            <person name="Ohm R."/>
            <person name="Pangilinan J."/>
            <person name="Park H.-J."/>
            <person name="Ramirez L."/>
            <person name="Alfaro M."/>
            <person name="Sun H."/>
            <person name="Tritt A."/>
            <person name="Yoshinaga Y."/>
            <person name="Zwiers L.-H."/>
            <person name="Turgeon B."/>
            <person name="Goodwin S."/>
            <person name="Spatafora J."/>
            <person name="Crous P."/>
            <person name="Grigoriev I."/>
        </authorList>
    </citation>
    <scope>NUCLEOTIDE SEQUENCE</scope>
    <source>
        <strain evidence="9">CBS 262.69</strain>
    </source>
</reference>
<feature type="compositionally biased region" description="Low complexity" evidence="6">
    <location>
        <begin position="520"/>
        <end position="540"/>
    </location>
</feature>
<keyword evidence="2" id="KW-0479">Metal-binding</keyword>
<evidence type="ECO:0000256" key="6">
    <source>
        <dbReference type="SAM" id="MobiDB-lite"/>
    </source>
</evidence>
<feature type="region of interest" description="Disordered" evidence="6">
    <location>
        <begin position="512"/>
        <end position="592"/>
    </location>
</feature>
<protein>
    <recommendedName>
        <fullName evidence="8">Xylanolytic transcriptional activator regulatory domain-containing protein</fullName>
    </recommendedName>
</protein>
<name>A0A6G1I4V8_9PEZI</name>
<feature type="compositionally biased region" description="Low complexity" evidence="6">
    <location>
        <begin position="556"/>
        <end position="571"/>
    </location>
</feature>
<gene>
    <name evidence="9" type="ORF">EJ06DRAFT_528059</name>
</gene>
<evidence type="ECO:0000259" key="8">
    <source>
        <dbReference type="SMART" id="SM00906"/>
    </source>
</evidence>
<dbReference type="Pfam" id="PF04082">
    <property type="entry name" value="Fungal_trans"/>
    <property type="match status" value="1"/>
</dbReference>
<dbReference type="GO" id="GO:0005634">
    <property type="term" value="C:nucleus"/>
    <property type="evidence" value="ECO:0007669"/>
    <property type="project" value="UniProtKB-SubCell"/>
</dbReference>
<dbReference type="AlphaFoldDB" id="A0A6G1I4V8"/>
<dbReference type="OrthoDB" id="4161332at2759"/>
<feature type="domain" description="Xylanolytic transcriptional activator regulatory" evidence="8">
    <location>
        <begin position="82"/>
        <end position="157"/>
    </location>
</feature>
<evidence type="ECO:0000256" key="5">
    <source>
        <dbReference type="ARBA" id="ARBA00023242"/>
    </source>
</evidence>
<evidence type="ECO:0000313" key="10">
    <source>
        <dbReference type="Proteomes" id="UP000799640"/>
    </source>
</evidence>
<dbReference type="Proteomes" id="UP000799640">
    <property type="component" value="Unassembled WGS sequence"/>
</dbReference>
<evidence type="ECO:0000256" key="1">
    <source>
        <dbReference type="ARBA" id="ARBA00004123"/>
    </source>
</evidence>
<keyword evidence="5" id="KW-0539">Nucleus</keyword>
<dbReference type="CDD" id="cd12148">
    <property type="entry name" value="fungal_TF_MHR"/>
    <property type="match status" value="1"/>
</dbReference>
<evidence type="ECO:0000256" key="3">
    <source>
        <dbReference type="ARBA" id="ARBA00023015"/>
    </source>
</evidence>
<dbReference type="SMART" id="SM00906">
    <property type="entry name" value="Fungal_trans"/>
    <property type="match status" value="1"/>
</dbReference>
<keyword evidence="7" id="KW-0812">Transmembrane</keyword>
<keyword evidence="3" id="KW-0805">Transcription regulation</keyword>
<accession>A0A6G1I4V8</accession>
<dbReference type="GO" id="GO:0006351">
    <property type="term" value="P:DNA-templated transcription"/>
    <property type="evidence" value="ECO:0007669"/>
    <property type="project" value="InterPro"/>
</dbReference>
<evidence type="ECO:0000256" key="2">
    <source>
        <dbReference type="ARBA" id="ARBA00022723"/>
    </source>
</evidence>
<evidence type="ECO:0000256" key="7">
    <source>
        <dbReference type="SAM" id="Phobius"/>
    </source>
</evidence>